<accession>A0A5P9XPT3</accession>
<proteinExistence type="predicted"/>
<name>A0A5P9XPT3_ACITH</name>
<sequence>MDKIKEKKMSDIQQKSSKIVVFELARAIDARVSKVGLLHNGFNGAYARAAGRYVCVRYHHSQEPSYLSIDEARRYLEWIRAGHVGPHWYLRDRQND</sequence>
<gene>
    <name evidence="1" type="ORF">GCD22_00671</name>
</gene>
<protein>
    <submittedName>
        <fullName evidence="1">Uncharacterized protein</fullName>
    </submittedName>
</protein>
<dbReference type="RefSeq" id="WP_244947566.1">
    <property type="nucleotide sequence ID" value="NZ_CP045571.1"/>
</dbReference>
<reference evidence="1 2" key="1">
    <citation type="submission" date="2019-10" db="EMBL/GenBank/DDBJ databases">
        <authorList>
            <person name="Wang R."/>
        </authorList>
    </citation>
    <scope>NUCLEOTIDE SEQUENCE [LARGE SCALE GENOMIC DNA]</scope>
    <source>
        <strain evidence="1 2">ATCC 19377</strain>
    </source>
</reference>
<organism evidence="1 2">
    <name type="scientific">Acidithiobacillus thiooxidans ATCC 19377</name>
    <dbReference type="NCBI Taxonomy" id="637390"/>
    <lineage>
        <taxon>Bacteria</taxon>
        <taxon>Pseudomonadati</taxon>
        <taxon>Pseudomonadota</taxon>
        <taxon>Acidithiobacillia</taxon>
        <taxon>Acidithiobacillales</taxon>
        <taxon>Acidithiobacillaceae</taxon>
        <taxon>Acidithiobacillus</taxon>
    </lineage>
</organism>
<dbReference type="AlphaFoldDB" id="A0A5P9XPT3"/>
<dbReference type="Proteomes" id="UP000363590">
    <property type="component" value="Chromosome"/>
</dbReference>
<dbReference type="EMBL" id="CP045571">
    <property type="protein sequence ID" value="QFX95156.1"/>
    <property type="molecule type" value="Genomic_DNA"/>
</dbReference>
<dbReference type="KEGG" id="atx:GCD22_00671"/>
<evidence type="ECO:0000313" key="1">
    <source>
        <dbReference type="EMBL" id="QFX95156.1"/>
    </source>
</evidence>
<dbReference type="GeneID" id="60695076"/>
<evidence type="ECO:0000313" key="2">
    <source>
        <dbReference type="Proteomes" id="UP000363590"/>
    </source>
</evidence>